<evidence type="ECO:0000313" key="1">
    <source>
        <dbReference type="EMBL" id="MFC1410380.1"/>
    </source>
</evidence>
<comment type="caution">
    <text evidence="1">The sequence shown here is derived from an EMBL/GenBank/DDBJ whole genome shotgun (WGS) entry which is preliminary data.</text>
</comment>
<dbReference type="RefSeq" id="WP_380507916.1">
    <property type="nucleotide sequence ID" value="NZ_JBHEZX010000005.1"/>
</dbReference>
<proteinExistence type="predicted"/>
<reference evidence="1 2" key="1">
    <citation type="submission" date="2024-09" db="EMBL/GenBank/DDBJ databases">
        <authorList>
            <person name="Lee S.D."/>
        </authorList>
    </citation>
    <scope>NUCLEOTIDE SEQUENCE [LARGE SCALE GENOMIC DNA]</scope>
    <source>
        <strain evidence="1 2">N1-1</strain>
    </source>
</reference>
<protein>
    <submittedName>
        <fullName evidence="1">Uncharacterized protein</fullName>
    </submittedName>
</protein>
<gene>
    <name evidence="1" type="ORF">ACEZDG_14010</name>
</gene>
<accession>A0ABV6V9I0</accession>
<organism evidence="1 2">
    <name type="scientific">Streptacidiphilus alkalitolerans</name>
    <dbReference type="NCBI Taxonomy" id="3342712"/>
    <lineage>
        <taxon>Bacteria</taxon>
        <taxon>Bacillati</taxon>
        <taxon>Actinomycetota</taxon>
        <taxon>Actinomycetes</taxon>
        <taxon>Kitasatosporales</taxon>
        <taxon>Streptomycetaceae</taxon>
        <taxon>Streptacidiphilus</taxon>
    </lineage>
</organism>
<name>A0ABV6V9I0_9ACTN</name>
<dbReference type="EMBL" id="JBHEZX010000005">
    <property type="protein sequence ID" value="MFC1410380.1"/>
    <property type="molecule type" value="Genomic_DNA"/>
</dbReference>
<sequence>MPRLTTYTKAQLYGRLGRQGHPTWQIDRAFTLGAIPAPDAGTSWSASAVDTLTANWDTVVVLATGTEEPVASTVFGHRLTAASGFEVRGDVVRGLHRRGLLASVGVGHYDALLFDLREVPRLAALPDLAQLAAEDALLGPDQAAQRIGLRRTDFDHTVRLGWITPTEVREVKAEWKQILDVSLYRTADVDALLTRAEVDWAAVLATPKGSRSPLAKIPTPPAD</sequence>
<dbReference type="Proteomes" id="UP001592582">
    <property type="component" value="Unassembled WGS sequence"/>
</dbReference>
<keyword evidence="2" id="KW-1185">Reference proteome</keyword>
<evidence type="ECO:0000313" key="2">
    <source>
        <dbReference type="Proteomes" id="UP001592582"/>
    </source>
</evidence>